<dbReference type="EMBL" id="MNCJ02000327">
    <property type="protein sequence ID" value="KAF5778373.1"/>
    <property type="molecule type" value="Genomic_DNA"/>
</dbReference>
<gene>
    <name evidence="2" type="ORF">HanXRQr2_Chr12g0546661</name>
</gene>
<protein>
    <recommendedName>
        <fullName evidence="4">Transmembrane protein</fullName>
    </recommendedName>
</protein>
<accession>A0A9K3MWT2</accession>
<proteinExistence type="predicted"/>
<keyword evidence="1" id="KW-1133">Transmembrane helix</keyword>
<keyword evidence="3" id="KW-1185">Reference proteome</keyword>
<reference evidence="2" key="2">
    <citation type="submission" date="2020-06" db="EMBL/GenBank/DDBJ databases">
        <title>Helianthus annuus Genome sequencing and assembly Release 2.</title>
        <authorList>
            <person name="Gouzy J."/>
            <person name="Langlade N."/>
            <person name="Munos S."/>
        </authorList>
    </citation>
    <scope>NUCLEOTIDE SEQUENCE</scope>
    <source>
        <tissue evidence="2">Leaves</tissue>
    </source>
</reference>
<feature type="transmembrane region" description="Helical" evidence="1">
    <location>
        <begin position="36"/>
        <end position="61"/>
    </location>
</feature>
<keyword evidence="1" id="KW-0472">Membrane</keyword>
<dbReference type="AlphaFoldDB" id="A0A9K3MWT2"/>
<evidence type="ECO:0000256" key="1">
    <source>
        <dbReference type="SAM" id="Phobius"/>
    </source>
</evidence>
<dbReference type="Proteomes" id="UP000215914">
    <property type="component" value="Unassembled WGS sequence"/>
</dbReference>
<organism evidence="2 3">
    <name type="scientific">Helianthus annuus</name>
    <name type="common">Common sunflower</name>
    <dbReference type="NCBI Taxonomy" id="4232"/>
    <lineage>
        <taxon>Eukaryota</taxon>
        <taxon>Viridiplantae</taxon>
        <taxon>Streptophyta</taxon>
        <taxon>Embryophyta</taxon>
        <taxon>Tracheophyta</taxon>
        <taxon>Spermatophyta</taxon>
        <taxon>Magnoliopsida</taxon>
        <taxon>eudicotyledons</taxon>
        <taxon>Gunneridae</taxon>
        <taxon>Pentapetalae</taxon>
        <taxon>asterids</taxon>
        <taxon>campanulids</taxon>
        <taxon>Asterales</taxon>
        <taxon>Asteraceae</taxon>
        <taxon>Asteroideae</taxon>
        <taxon>Heliantheae alliance</taxon>
        <taxon>Heliantheae</taxon>
        <taxon>Helianthus</taxon>
    </lineage>
</organism>
<evidence type="ECO:0008006" key="4">
    <source>
        <dbReference type="Google" id="ProtNLM"/>
    </source>
</evidence>
<keyword evidence="1" id="KW-0812">Transmembrane</keyword>
<evidence type="ECO:0000313" key="2">
    <source>
        <dbReference type="EMBL" id="KAF5778373.1"/>
    </source>
</evidence>
<dbReference type="Gramene" id="mRNA:HanXRQr2_Chr12g0546661">
    <property type="protein sequence ID" value="mRNA:HanXRQr2_Chr12g0546661"/>
    <property type="gene ID" value="HanXRQr2_Chr12g0546661"/>
</dbReference>
<name>A0A9K3MWT2_HELAN</name>
<comment type="caution">
    <text evidence="2">The sequence shown here is derived from an EMBL/GenBank/DDBJ whole genome shotgun (WGS) entry which is preliminary data.</text>
</comment>
<sequence>MKMTCGSSETISYDVMTYGSLETIGYDVALVWLENVMLIMVISVWDVLCMLFVGHILLLLADAQVGTTKC</sequence>
<evidence type="ECO:0000313" key="3">
    <source>
        <dbReference type="Proteomes" id="UP000215914"/>
    </source>
</evidence>
<reference evidence="2" key="1">
    <citation type="journal article" date="2017" name="Nature">
        <title>The sunflower genome provides insights into oil metabolism, flowering and Asterid evolution.</title>
        <authorList>
            <person name="Badouin H."/>
            <person name="Gouzy J."/>
            <person name="Grassa C.J."/>
            <person name="Murat F."/>
            <person name="Staton S.E."/>
            <person name="Cottret L."/>
            <person name="Lelandais-Briere C."/>
            <person name="Owens G.L."/>
            <person name="Carrere S."/>
            <person name="Mayjonade B."/>
            <person name="Legrand L."/>
            <person name="Gill N."/>
            <person name="Kane N.C."/>
            <person name="Bowers J.E."/>
            <person name="Hubner S."/>
            <person name="Bellec A."/>
            <person name="Berard A."/>
            <person name="Berges H."/>
            <person name="Blanchet N."/>
            <person name="Boniface M.C."/>
            <person name="Brunel D."/>
            <person name="Catrice O."/>
            <person name="Chaidir N."/>
            <person name="Claudel C."/>
            <person name="Donnadieu C."/>
            <person name="Faraut T."/>
            <person name="Fievet G."/>
            <person name="Helmstetter N."/>
            <person name="King M."/>
            <person name="Knapp S.J."/>
            <person name="Lai Z."/>
            <person name="Le Paslier M.C."/>
            <person name="Lippi Y."/>
            <person name="Lorenzon L."/>
            <person name="Mandel J.R."/>
            <person name="Marage G."/>
            <person name="Marchand G."/>
            <person name="Marquand E."/>
            <person name="Bret-Mestries E."/>
            <person name="Morien E."/>
            <person name="Nambeesan S."/>
            <person name="Nguyen T."/>
            <person name="Pegot-Espagnet P."/>
            <person name="Pouilly N."/>
            <person name="Raftis F."/>
            <person name="Sallet E."/>
            <person name="Schiex T."/>
            <person name="Thomas J."/>
            <person name="Vandecasteele C."/>
            <person name="Vares D."/>
            <person name="Vear F."/>
            <person name="Vautrin S."/>
            <person name="Crespi M."/>
            <person name="Mangin B."/>
            <person name="Burke J.M."/>
            <person name="Salse J."/>
            <person name="Munos S."/>
            <person name="Vincourt P."/>
            <person name="Rieseberg L.H."/>
            <person name="Langlade N.B."/>
        </authorList>
    </citation>
    <scope>NUCLEOTIDE SEQUENCE</scope>
    <source>
        <tissue evidence="2">Leaves</tissue>
    </source>
</reference>